<accession>A0A183BFE3</accession>
<evidence type="ECO:0000313" key="2">
    <source>
        <dbReference type="WBParaSite" id="ECPE_0001797401-mRNA-1"/>
    </source>
</evidence>
<sequence length="126" mass="14329">LKDFLVTLDRNLESTKECFFTIYQLVKSSVEQGMADGSLREALSETEEEEEPQRATARSPQLETKGEEEEPERKQSSQSIQSVEKSSKFVHFLSTVGSLINVANLPCICFTFLYGCRNICFSDFRD</sequence>
<proteinExistence type="predicted"/>
<protein>
    <submittedName>
        <fullName evidence="2">FH2 domain-containing protein</fullName>
    </submittedName>
</protein>
<name>A0A183BFE3_9TREM</name>
<evidence type="ECO:0000256" key="1">
    <source>
        <dbReference type="SAM" id="MobiDB-lite"/>
    </source>
</evidence>
<dbReference type="AlphaFoldDB" id="A0A183BFE3"/>
<feature type="region of interest" description="Disordered" evidence="1">
    <location>
        <begin position="37"/>
        <end position="83"/>
    </location>
</feature>
<organism evidence="2">
    <name type="scientific">Echinostoma caproni</name>
    <dbReference type="NCBI Taxonomy" id="27848"/>
    <lineage>
        <taxon>Eukaryota</taxon>
        <taxon>Metazoa</taxon>
        <taxon>Spiralia</taxon>
        <taxon>Lophotrochozoa</taxon>
        <taxon>Platyhelminthes</taxon>
        <taxon>Trematoda</taxon>
        <taxon>Digenea</taxon>
        <taxon>Plagiorchiida</taxon>
        <taxon>Echinostomata</taxon>
        <taxon>Echinostomatoidea</taxon>
        <taxon>Echinostomatidae</taxon>
        <taxon>Echinostoma</taxon>
    </lineage>
</organism>
<dbReference type="WBParaSite" id="ECPE_0001797401-mRNA-1">
    <property type="protein sequence ID" value="ECPE_0001797401-mRNA-1"/>
    <property type="gene ID" value="ECPE_0001797401"/>
</dbReference>
<reference evidence="2" key="1">
    <citation type="submission" date="2016-06" db="UniProtKB">
        <authorList>
            <consortium name="WormBaseParasite"/>
        </authorList>
    </citation>
    <scope>IDENTIFICATION</scope>
</reference>